<accession>E0QN22</accession>
<protein>
    <submittedName>
        <fullName evidence="1">Uncharacterized protein</fullName>
    </submittedName>
</protein>
<proteinExistence type="predicted"/>
<dbReference type="EMBL" id="AEET01000010">
    <property type="protein sequence ID" value="EFM47189.1"/>
    <property type="molecule type" value="Genomic_DNA"/>
</dbReference>
<dbReference type="AlphaFoldDB" id="E0QN22"/>
<organism evidence="1 2">
    <name type="scientific">Mobiluncus mulieris ATCC 35239</name>
    <dbReference type="NCBI Taxonomy" id="871571"/>
    <lineage>
        <taxon>Bacteria</taxon>
        <taxon>Bacillati</taxon>
        <taxon>Actinomycetota</taxon>
        <taxon>Actinomycetes</taxon>
        <taxon>Actinomycetales</taxon>
        <taxon>Actinomycetaceae</taxon>
        <taxon>Mobiluncus</taxon>
    </lineage>
</organism>
<evidence type="ECO:0000313" key="2">
    <source>
        <dbReference type="Proteomes" id="UP000003045"/>
    </source>
</evidence>
<gene>
    <name evidence="1" type="ORF">HMPREF0580_0286</name>
</gene>
<dbReference type="HOGENOM" id="CLU_3185918_0_0_11"/>
<name>E0QN22_9ACTO</name>
<keyword evidence="2" id="KW-1185">Reference proteome</keyword>
<dbReference type="Proteomes" id="UP000003045">
    <property type="component" value="Unassembled WGS sequence"/>
</dbReference>
<evidence type="ECO:0000313" key="1">
    <source>
        <dbReference type="EMBL" id="EFM47189.1"/>
    </source>
</evidence>
<sequence length="46" mass="5189">MSQALSCWPQNFLVLSQALSCWLQIFLVLSQTGHTKAVELGWKPDI</sequence>
<reference evidence="1" key="1">
    <citation type="submission" date="2010-08" db="EMBL/GenBank/DDBJ databases">
        <authorList>
            <person name="Muzny D."/>
            <person name="Qin X."/>
            <person name="Deng J."/>
            <person name="Jiang H."/>
            <person name="Liu Y."/>
            <person name="Qu J."/>
            <person name="Song X.-Z."/>
            <person name="Zhang L."/>
            <person name="Thornton R."/>
            <person name="Coyle M."/>
            <person name="Francisco L."/>
            <person name="Jackson L."/>
            <person name="Javaid M."/>
            <person name="Korchina V."/>
            <person name="Kovar C."/>
            <person name="Mata R."/>
            <person name="Mathew T."/>
            <person name="Ngo R."/>
            <person name="Nguyen L."/>
            <person name="Nguyen N."/>
            <person name="Okwuonu G."/>
            <person name="Ongeri F."/>
            <person name="Pham C."/>
            <person name="Simmons D."/>
            <person name="Wilczek-Boney K."/>
            <person name="Hale W."/>
            <person name="Jakkamsetti A."/>
            <person name="Pham P."/>
            <person name="Ruth R."/>
            <person name="San Lucas F."/>
            <person name="Warren J."/>
            <person name="Zhang J."/>
            <person name="Zhao Z."/>
            <person name="Zhou C."/>
            <person name="Zhu D."/>
            <person name="Lee S."/>
            <person name="Bess C."/>
            <person name="Blankenburg K."/>
            <person name="Forbes L."/>
            <person name="Fu Q."/>
            <person name="Gubbala S."/>
            <person name="Hirani K."/>
            <person name="Jayaseelan J.C."/>
            <person name="Lara F."/>
            <person name="Munidasa M."/>
            <person name="Palculict T."/>
            <person name="Patil S."/>
            <person name="Pu L.-L."/>
            <person name="Saada N."/>
            <person name="Tang L."/>
            <person name="Weissenberger G."/>
            <person name="Zhu Y."/>
            <person name="Hemphill L."/>
            <person name="Shang Y."/>
            <person name="Youmans B."/>
            <person name="Ayvaz T."/>
            <person name="Ross M."/>
            <person name="Santibanez J."/>
            <person name="Aqrawi P."/>
            <person name="Gross S."/>
            <person name="Joshi V."/>
            <person name="Fowler G."/>
            <person name="Nazareth L."/>
            <person name="Reid J."/>
            <person name="Worley K."/>
            <person name="Petrosino J."/>
            <person name="Highlander S."/>
            <person name="Gibbs R."/>
        </authorList>
    </citation>
    <scope>NUCLEOTIDE SEQUENCE [LARGE SCALE GENOMIC DNA]</scope>
    <source>
        <strain evidence="1">ATCC 35239</strain>
    </source>
</reference>
<comment type="caution">
    <text evidence="1">The sequence shown here is derived from an EMBL/GenBank/DDBJ whole genome shotgun (WGS) entry which is preliminary data.</text>
</comment>